<evidence type="ECO:0000256" key="2">
    <source>
        <dbReference type="ARBA" id="ARBA00023002"/>
    </source>
</evidence>
<evidence type="ECO:0000256" key="1">
    <source>
        <dbReference type="ARBA" id="ARBA00022505"/>
    </source>
</evidence>
<evidence type="ECO:0000313" key="5">
    <source>
        <dbReference type="EMBL" id="NEV12237.1"/>
    </source>
</evidence>
<evidence type="ECO:0000259" key="3">
    <source>
        <dbReference type="SMART" id="SM01008"/>
    </source>
</evidence>
<dbReference type="SUPFAM" id="SSF54665">
    <property type="entry name" value="CO dehydrogenase molybdoprotein N-domain-like"/>
    <property type="match status" value="1"/>
</dbReference>
<dbReference type="Proteomes" id="UP000526625">
    <property type="component" value="Unassembled WGS sequence"/>
</dbReference>
<dbReference type="InterPro" id="IPR008274">
    <property type="entry name" value="AldOxase/xan_DH_MoCoBD1"/>
</dbReference>
<dbReference type="InterPro" id="IPR016208">
    <property type="entry name" value="Ald_Oxase/xanthine_DH-like"/>
</dbReference>
<dbReference type="GO" id="GO:0043885">
    <property type="term" value="F:anaerobic carbon-monoxide dehydrogenase activity"/>
    <property type="evidence" value="ECO:0007669"/>
    <property type="project" value="UniProtKB-EC"/>
</dbReference>
<protein>
    <submittedName>
        <fullName evidence="4">Carbon-monoxide dehydrogenase large subunit</fullName>
        <ecNumber evidence="4">1.2.7.4</ecNumber>
    </submittedName>
    <submittedName>
        <fullName evidence="5">Xanthine dehydrogenase family protein molybdopterin-binding subunit</fullName>
    </submittedName>
</protein>
<gene>
    <name evidence="4" type="ORF">GGD45_001155</name>
    <name evidence="5" type="ORF">GXW80_14680</name>
</gene>
<dbReference type="EMBL" id="JAADZA010000014">
    <property type="protein sequence ID" value="NEV12237.1"/>
    <property type="molecule type" value="Genomic_DNA"/>
</dbReference>
<reference evidence="5 6" key="1">
    <citation type="submission" date="2020-02" db="EMBL/GenBank/DDBJ databases">
        <title>Draft genome sequence of Rhizobium tropici.</title>
        <authorList>
            <person name="Khayi S."/>
            <person name="Jemo M."/>
        </authorList>
    </citation>
    <scope>NUCLEOTIDE SEQUENCE [LARGE SCALE GENOMIC DNA]</scope>
    <source>
        <strain evidence="5 6">A12</strain>
    </source>
</reference>
<dbReference type="SMART" id="SM01008">
    <property type="entry name" value="Ald_Xan_dh_C"/>
    <property type="match status" value="1"/>
</dbReference>
<dbReference type="InterPro" id="IPR037165">
    <property type="entry name" value="AldOxase/xan_DH_Mopterin-bd_sf"/>
</dbReference>
<dbReference type="RefSeq" id="WP_015342623.1">
    <property type="nucleotide sequence ID" value="NZ_JAADZA010000014.1"/>
</dbReference>
<dbReference type="GO" id="GO:0005506">
    <property type="term" value="F:iron ion binding"/>
    <property type="evidence" value="ECO:0007669"/>
    <property type="project" value="InterPro"/>
</dbReference>
<dbReference type="InterPro" id="IPR046867">
    <property type="entry name" value="AldOxase/xan_DH_MoCoBD2"/>
</dbReference>
<accession>A0A6P1C693</accession>
<evidence type="ECO:0000313" key="4">
    <source>
        <dbReference type="EMBL" id="MBB6490758.1"/>
    </source>
</evidence>
<dbReference type="Pfam" id="PF20256">
    <property type="entry name" value="MoCoBD_2"/>
    <property type="match status" value="1"/>
</dbReference>
<dbReference type="Gene3D" id="3.90.1170.50">
    <property type="entry name" value="Aldehyde oxidase/xanthine dehydrogenase, a/b hammerhead"/>
    <property type="match status" value="1"/>
</dbReference>
<dbReference type="Pfam" id="PF02738">
    <property type="entry name" value="MoCoBD_1"/>
    <property type="match status" value="1"/>
</dbReference>
<dbReference type="PANTHER" id="PTHR11908:SF132">
    <property type="entry name" value="ALDEHYDE OXIDASE 1-RELATED"/>
    <property type="match status" value="1"/>
</dbReference>
<evidence type="ECO:0000313" key="7">
    <source>
        <dbReference type="Proteomes" id="UP000526625"/>
    </source>
</evidence>
<comment type="caution">
    <text evidence="5">The sequence shown here is derived from an EMBL/GenBank/DDBJ whole genome shotgun (WGS) entry which is preliminary data.</text>
</comment>
<dbReference type="InterPro" id="IPR000674">
    <property type="entry name" value="Ald_Oxase/Xan_DH_a/b"/>
</dbReference>
<dbReference type="Proteomes" id="UP000471190">
    <property type="component" value="Unassembled WGS sequence"/>
</dbReference>
<dbReference type="EC" id="1.2.7.4" evidence="4"/>
<keyword evidence="1" id="KW-0500">Molybdenum</keyword>
<keyword evidence="7" id="KW-1185">Reference proteome</keyword>
<dbReference type="SUPFAM" id="SSF56003">
    <property type="entry name" value="Molybdenum cofactor-binding domain"/>
    <property type="match status" value="1"/>
</dbReference>
<sequence length="776" mass="83782">MTIGKPALRIEDRRFLTGEGKYVDDFSLPRQCHAALVLSPHAHADILSIDISAASEMPGVIAVLTGADVAADGLGSVPPFFMPEVWGGPKGFATLRPILVADRVRCVGERVAVVIAETVDEARAAAEHVCVEYAPLAAVVDAEAALAEGAPVIWPENQTGNLSVHLKFGDAEKTAASFERASLVVSRRLASGRVTPASLEPRGCLGDYDTGTDTFTLYTSSQDPHGFRRVLASVVLKIPESTLRVVSPDVGGGFGLKAHIHPEDAIVLWASRRVRRPVKWIATRSESMQTDTQGRGQIVYADLALDADGKILGIRARAFHNLGAYFWGTATPPLFFSMQLIPGTYDVPTVDLQTQAVFTNICPMSVYRGAGRPEAAYAIERLMDEAAYELGIDPREFRRRNYVKPDQMPYSNPAGLTYDSGEFERLADECAELADWIGYEARKTESARRGRLRGRSITSYIEIAGVMNERMEVRFDPSGTLTIIAGTHSHGQGHATVFTQMVADWLSMDQKDIRFVQGDTDKVLIGRGTFAARSSMLGGTALKRAVDDVIVKASKMAALLLKAEEANVYFEDGLFKVRNSNESMPIQNVAKFFYLPAGPVMRFSLGLYGEGTSAGKPGAQPNFPNGSQVVELEVDPDTGVVTIDRFFSVDDVGKALNPMICEGQIHGGCAQGLGQALCEEVVYDDEGQLISGSFMDYCLPRAEHMPTIRSKLIEIPSQSNPLGVKGIGESGTIGTPAAIVNAVLDAVRPAGVLDIDMPVTPGKLWDALHAAHTQTQ</sequence>
<proteinExistence type="predicted"/>
<reference evidence="4 7" key="2">
    <citation type="submission" date="2020-08" db="EMBL/GenBank/DDBJ databases">
        <title>Genomic Encyclopedia of Type Strains, Phase IV (KMG-V): Genome sequencing to study the core and pangenomes of soil and plant-associated prokaryotes.</title>
        <authorList>
            <person name="Whitman W."/>
        </authorList>
    </citation>
    <scope>NUCLEOTIDE SEQUENCE [LARGE SCALE GENOMIC DNA]</scope>
    <source>
        <strain evidence="4 7">SEMIA 4059</strain>
    </source>
</reference>
<evidence type="ECO:0000313" key="6">
    <source>
        <dbReference type="Proteomes" id="UP000471190"/>
    </source>
</evidence>
<feature type="domain" description="Aldehyde oxidase/xanthine dehydrogenase a/b hammerhead" evidence="3">
    <location>
        <begin position="17"/>
        <end position="137"/>
    </location>
</feature>
<dbReference type="Gene3D" id="3.30.365.10">
    <property type="entry name" value="Aldehyde oxidase/xanthine dehydrogenase, molybdopterin binding domain"/>
    <property type="match status" value="4"/>
</dbReference>
<keyword evidence="2 4" id="KW-0560">Oxidoreductase</keyword>
<dbReference type="PANTHER" id="PTHR11908">
    <property type="entry name" value="XANTHINE DEHYDROGENASE"/>
    <property type="match status" value="1"/>
</dbReference>
<dbReference type="AlphaFoldDB" id="A0A6P1C693"/>
<organism evidence="5 6">
    <name type="scientific">Rhizobium tropici</name>
    <dbReference type="NCBI Taxonomy" id="398"/>
    <lineage>
        <taxon>Bacteria</taxon>
        <taxon>Pseudomonadati</taxon>
        <taxon>Pseudomonadota</taxon>
        <taxon>Alphaproteobacteria</taxon>
        <taxon>Hyphomicrobiales</taxon>
        <taxon>Rhizobiaceae</taxon>
        <taxon>Rhizobium/Agrobacterium group</taxon>
        <taxon>Rhizobium</taxon>
    </lineage>
</organism>
<dbReference type="InterPro" id="IPR036856">
    <property type="entry name" value="Ald_Oxase/Xan_DH_a/b_sf"/>
</dbReference>
<dbReference type="Pfam" id="PF01315">
    <property type="entry name" value="Ald_Xan_dh_C"/>
    <property type="match status" value="1"/>
</dbReference>
<name>A0A6P1C693_RHITR</name>
<dbReference type="EMBL" id="JACHBF010000003">
    <property type="protein sequence ID" value="MBB6490758.1"/>
    <property type="molecule type" value="Genomic_DNA"/>
</dbReference>